<evidence type="ECO:0000313" key="4">
    <source>
        <dbReference type="Proteomes" id="UP001433268"/>
    </source>
</evidence>
<dbReference type="PANTHER" id="PTHR39463:SF1">
    <property type="entry name" value="MEDUSA"/>
    <property type="match status" value="1"/>
</dbReference>
<comment type="caution">
    <text evidence="3">The sequence shown here is derived from an EMBL/GenBank/DDBJ whole genome shotgun (WGS) entry which is preliminary data.</text>
</comment>
<dbReference type="Proteomes" id="UP001433268">
    <property type="component" value="Unassembled WGS sequence"/>
</dbReference>
<evidence type="ECO:0000313" key="3">
    <source>
        <dbReference type="EMBL" id="KAK8080826.1"/>
    </source>
</evidence>
<feature type="region of interest" description="Disordered" evidence="1">
    <location>
        <begin position="257"/>
        <end position="313"/>
    </location>
</feature>
<protein>
    <recommendedName>
        <fullName evidence="2">DUF7082 domain-containing protein</fullName>
    </recommendedName>
</protein>
<proteinExistence type="predicted"/>
<reference evidence="3 4" key="1">
    <citation type="submission" date="2023-01" db="EMBL/GenBank/DDBJ databases">
        <title>Analysis of 21 Apiospora genomes using comparative genomics revels a genus with tremendous synthesis potential of carbohydrate active enzymes and secondary metabolites.</title>
        <authorList>
            <person name="Sorensen T."/>
        </authorList>
    </citation>
    <scope>NUCLEOTIDE SEQUENCE [LARGE SCALE GENOMIC DNA]</scope>
    <source>
        <strain evidence="3 4">CBS 114990</strain>
    </source>
</reference>
<name>A0ABR1WEA2_9PEZI</name>
<gene>
    <name evidence="3" type="ORF">PG997_008644</name>
</gene>
<keyword evidence="4" id="KW-1185">Reference proteome</keyword>
<feature type="domain" description="DUF7082" evidence="2">
    <location>
        <begin position="422"/>
        <end position="577"/>
    </location>
</feature>
<dbReference type="RefSeq" id="XP_066668301.1">
    <property type="nucleotide sequence ID" value="XM_066812959.1"/>
</dbReference>
<dbReference type="Pfam" id="PF23305">
    <property type="entry name" value="DUF7082"/>
    <property type="match status" value="1"/>
</dbReference>
<organism evidence="3 4">
    <name type="scientific">Apiospora hydei</name>
    <dbReference type="NCBI Taxonomy" id="1337664"/>
    <lineage>
        <taxon>Eukaryota</taxon>
        <taxon>Fungi</taxon>
        <taxon>Dikarya</taxon>
        <taxon>Ascomycota</taxon>
        <taxon>Pezizomycotina</taxon>
        <taxon>Sordariomycetes</taxon>
        <taxon>Xylariomycetidae</taxon>
        <taxon>Amphisphaeriales</taxon>
        <taxon>Apiosporaceae</taxon>
        <taxon>Apiospora</taxon>
    </lineage>
</organism>
<dbReference type="PANTHER" id="PTHR39463">
    <property type="entry name" value="MEDUSA"/>
    <property type="match status" value="1"/>
</dbReference>
<dbReference type="EMBL" id="JAQQWN010000006">
    <property type="protein sequence ID" value="KAK8080826.1"/>
    <property type="molecule type" value="Genomic_DNA"/>
</dbReference>
<evidence type="ECO:0000256" key="1">
    <source>
        <dbReference type="SAM" id="MobiDB-lite"/>
    </source>
</evidence>
<sequence>MSAVKFAYQPYKLFENNLCYRENNKRSDENNSLNSTPERPIIVDSDVESPETVTLRYEEEAARANGGGLRGDSPPGLLSMSTAYSKSQPPQMHEFESTRSYQNPQYQYPVQPFSAHQSQNAAAAQLNQMAFAANGSSQYMPAAPVVPSLLSYEPNSGVPGAGVTIRISAAYDLLAIANRFYLEFGDCKCPAHAAKDMHDTSGYSFVVSASAPQFEDTRCDQASVPLVMSIEGPDGNLMGNLLIEVGTFTYHEIDIGSAESPQGLPQGDVTRRVATQSPDQRENTPKQQTAEHITDSATNTYGYPPADQQAAASSYDPTYASNNTTNNNMIGTYHRTSYADGFRHIPPPIKASSSWSYGSSLSSVRSPGILHPIPHTTITRPSLSSLPAPTSNAPQLVRTSTLQTSGSPGSSQFNPYALYSTKAVLKIAGDLDSMATGWNKEEWENRRRIVMFKKSQTGSTLTATFKPVGVNERPTNSICISCIYYAEKNECFVTSVDTIYLLEQLVAAPARFTVEEKNRIRRNLEGFRPQTVSKAKAESEEFFKIIMAFPNPKPRNIEKDVKVFPWKILAQALKKIISKYSASPSSTLPPGPGSALLTPVSSTSPGLYPPPHTPRGTDAGAYSRSGHHIYGSALEEYEQSRTQGALGAATSWAPYPTRAPESPPLKSLSHSAAAGGMRMPSLSSYGSADTRHSVTAAPSYDMAPQPQTRWDPAVTNGYLDTTSYGNHHHQGQLYGTTGYADGGQRA</sequence>
<feature type="region of interest" description="Disordered" evidence="1">
    <location>
        <begin position="584"/>
        <end position="624"/>
    </location>
</feature>
<feature type="region of interest" description="Disordered" evidence="1">
    <location>
        <begin position="652"/>
        <end position="690"/>
    </location>
</feature>
<feature type="compositionally biased region" description="Polar residues" evidence="1">
    <location>
        <begin position="285"/>
        <end position="301"/>
    </location>
</feature>
<dbReference type="GeneID" id="92046019"/>
<accession>A0ABR1WEA2</accession>
<evidence type="ECO:0000259" key="2">
    <source>
        <dbReference type="Pfam" id="PF23305"/>
    </source>
</evidence>
<dbReference type="InterPro" id="IPR055509">
    <property type="entry name" value="DUF7082"/>
</dbReference>